<evidence type="ECO:0000256" key="4">
    <source>
        <dbReference type="ARBA" id="ARBA00022989"/>
    </source>
</evidence>
<comment type="subcellular location">
    <subcellularLocation>
        <location evidence="1">Membrane</location>
        <topology evidence="1">Multi-pass membrane protein</topology>
    </subcellularLocation>
</comment>
<feature type="region of interest" description="Disordered" evidence="7">
    <location>
        <begin position="1"/>
        <end position="55"/>
    </location>
</feature>
<keyword evidence="6" id="KW-0862">Zinc</keyword>
<feature type="transmembrane region" description="Helical" evidence="8">
    <location>
        <begin position="217"/>
        <end position="236"/>
    </location>
</feature>
<gene>
    <name evidence="9" type="ORF">TTRE_0000183001</name>
</gene>
<evidence type="ECO:0000256" key="7">
    <source>
        <dbReference type="SAM" id="MobiDB-lite"/>
    </source>
</evidence>
<dbReference type="GO" id="GO:0005886">
    <property type="term" value="C:plasma membrane"/>
    <property type="evidence" value="ECO:0007669"/>
    <property type="project" value="TreeGrafter"/>
</dbReference>
<dbReference type="Pfam" id="PF03006">
    <property type="entry name" value="HlyIII"/>
    <property type="match status" value="1"/>
</dbReference>
<evidence type="ECO:0000256" key="6">
    <source>
        <dbReference type="PIRSR" id="PIRSR604254-1"/>
    </source>
</evidence>
<comment type="similarity">
    <text evidence="2">Belongs to the ADIPOR family.</text>
</comment>
<accession>A0A077Z4B4</accession>
<keyword evidence="6" id="KW-0479">Metal-binding</keyword>
<reference evidence="9" key="1">
    <citation type="submission" date="2014-01" db="EMBL/GenBank/DDBJ databases">
        <authorList>
            <person name="Aslett M."/>
        </authorList>
    </citation>
    <scope>NUCLEOTIDE SEQUENCE</scope>
</reference>
<name>A0A077Z4B4_TRITR</name>
<feature type="transmembrane region" description="Helical" evidence="8">
    <location>
        <begin position="385"/>
        <end position="401"/>
    </location>
</feature>
<sequence>MNGEKRPVPIEVVVKQNDEAISSSDSDVEEYHDANDSLHPSDSGATSEPASTSQVIAPWSDETELRARLSLGDREGLQISYEQHIQYDESKVDDLEGEDFFCLPSLDTAKNLLVKTVIFFFHPLLLPLTLDLFQMWEASWKVTHFQSLPDWLKDNDFLKSGHRPPLPSYNACLKSIFRIHTETGNIWTHMLGCATFIGVAAYFLSRPETEVQYQEKVVFSVFFISAILCLGFSSAFHTVSCHSVNVTKLFSKLDYVGISLLIVGSFVPWLFYGFYCRRWAKIFYTTFIAVLGVISIIVSLFDRFSHPKHRPTRAIVFVSLGLSGVIPCIHYFVTDGFMAAIQEASFGWLMLMAALYISGAVLYALRVPERFYPGKFDIWCQSHQIFHLFVVAAAFVHYHGITEMAVVRLSGDQCDTSIALTSTVA</sequence>
<dbReference type="PANTHER" id="PTHR20855">
    <property type="entry name" value="ADIPOR/PROGESTIN RECEPTOR-RELATED"/>
    <property type="match status" value="1"/>
</dbReference>
<dbReference type="GO" id="GO:0038023">
    <property type="term" value="F:signaling receptor activity"/>
    <property type="evidence" value="ECO:0007669"/>
    <property type="project" value="TreeGrafter"/>
</dbReference>
<evidence type="ECO:0000256" key="2">
    <source>
        <dbReference type="ARBA" id="ARBA00007018"/>
    </source>
</evidence>
<feature type="transmembrane region" description="Helical" evidence="8">
    <location>
        <begin position="256"/>
        <end position="275"/>
    </location>
</feature>
<feature type="transmembrane region" description="Helical" evidence="8">
    <location>
        <begin position="186"/>
        <end position="205"/>
    </location>
</feature>
<dbReference type="Proteomes" id="UP000030665">
    <property type="component" value="Unassembled WGS sequence"/>
</dbReference>
<evidence type="ECO:0000313" key="9">
    <source>
        <dbReference type="EMBL" id="CDW53565.1"/>
    </source>
</evidence>
<dbReference type="OrthoDB" id="5585746at2759"/>
<evidence type="ECO:0000256" key="1">
    <source>
        <dbReference type="ARBA" id="ARBA00004141"/>
    </source>
</evidence>
<evidence type="ECO:0000313" key="10">
    <source>
        <dbReference type="Proteomes" id="UP000030665"/>
    </source>
</evidence>
<feature type="binding site" evidence="6">
    <location>
        <position position="237"/>
    </location>
    <ligand>
        <name>Zn(2+)</name>
        <dbReference type="ChEBI" id="CHEBI:29105"/>
    </ligand>
</feature>
<dbReference type="InterPro" id="IPR004254">
    <property type="entry name" value="AdipoR/HlyIII-related"/>
</dbReference>
<dbReference type="EMBL" id="HG805859">
    <property type="protein sequence ID" value="CDW53565.1"/>
    <property type="molecule type" value="Genomic_DNA"/>
</dbReference>
<feature type="transmembrane region" description="Helical" evidence="8">
    <location>
        <begin position="282"/>
        <end position="301"/>
    </location>
</feature>
<keyword evidence="3 8" id="KW-0812">Transmembrane</keyword>
<dbReference type="GO" id="GO:0033211">
    <property type="term" value="P:adiponectin-activated signaling pathway"/>
    <property type="evidence" value="ECO:0007669"/>
    <property type="project" value="TreeGrafter"/>
</dbReference>
<reference evidence="9" key="2">
    <citation type="submission" date="2014-03" db="EMBL/GenBank/DDBJ databases">
        <title>The whipworm genome and dual-species transcriptomics of an intimate host-pathogen interaction.</title>
        <authorList>
            <person name="Foth B.J."/>
            <person name="Tsai I.J."/>
            <person name="Reid A.J."/>
            <person name="Bancroft A.J."/>
            <person name="Nichol S."/>
            <person name="Tracey A."/>
            <person name="Holroyd N."/>
            <person name="Cotton J.A."/>
            <person name="Stanley E.J."/>
            <person name="Zarowiecki M."/>
            <person name="Liu J.Z."/>
            <person name="Huckvale T."/>
            <person name="Cooper P.J."/>
            <person name="Grencis R.K."/>
            <person name="Berriman M."/>
        </authorList>
    </citation>
    <scope>NUCLEOTIDE SEQUENCE [LARGE SCALE GENOMIC DNA]</scope>
</reference>
<protein>
    <submittedName>
        <fullName evidence="9">HlyIII domain containing protein</fullName>
    </submittedName>
</protein>
<dbReference type="AlphaFoldDB" id="A0A077Z4B4"/>
<evidence type="ECO:0000256" key="5">
    <source>
        <dbReference type="ARBA" id="ARBA00023136"/>
    </source>
</evidence>
<feature type="transmembrane region" description="Helical" evidence="8">
    <location>
        <begin position="313"/>
        <end position="333"/>
    </location>
</feature>
<feature type="compositionally biased region" description="Polar residues" evidence="7">
    <location>
        <begin position="38"/>
        <end position="55"/>
    </location>
</feature>
<feature type="binding site" evidence="6">
    <location>
        <position position="383"/>
    </location>
    <ligand>
        <name>Zn(2+)</name>
        <dbReference type="ChEBI" id="CHEBI:29105"/>
    </ligand>
</feature>
<feature type="transmembrane region" description="Helical" evidence="8">
    <location>
        <begin position="345"/>
        <end position="365"/>
    </location>
</feature>
<keyword evidence="5 8" id="KW-0472">Membrane</keyword>
<dbReference type="STRING" id="36087.A0A077Z4B4"/>
<organism evidence="9 10">
    <name type="scientific">Trichuris trichiura</name>
    <name type="common">Whipworm</name>
    <name type="synonym">Trichocephalus trichiurus</name>
    <dbReference type="NCBI Taxonomy" id="36087"/>
    <lineage>
        <taxon>Eukaryota</taxon>
        <taxon>Metazoa</taxon>
        <taxon>Ecdysozoa</taxon>
        <taxon>Nematoda</taxon>
        <taxon>Enoplea</taxon>
        <taxon>Dorylaimia</taxon>
        <taxon>Trichinellida</taxon>
        <taxon>Trichuridae</taxon>
        <taxon>Trichuris</taxon>
    </lineage>
</organism>
<evidence type="ECO:0000256" key="3">
    <source>
        <dbReference type="ARBA" id="ARBA00022692"/>
    </source>
</evidence>
<dbReference type="GO" id="GO:0046872">
    <property type="term" value="F:metal ion binding"/>
    <property type="evidence" value="ECO:0007669"/>
    <property type="project" value="UniProtKB-KW"/>
</dbReference>
<proteinExistence type="inferred from homology"/>
<feature type="binding site" evidence="6">
    <location>
        <position position="387"/>
    </location>
    <ligand>
        <name>Zn(2+)</name>
        <dbReference type="ChEBI" id="CHEBI:29105"/>
    </ligand>
</feature>
<dbReference type="PANTHER" id="PTHR20855:SF52">
    <property type="entry name" value="ADIPONECTIN RECEPTOR PROTEIN"/>
    <property type="match status" value="1"/>
</dbReference>
<evidence type="ECO:0000256" key="8">
    <source>
        <dbReference type="SAM" id="Phobius"/>
    </source>
</evidence>
<keyword evidence="10" id="KW-1185">Reference proteome</keyword>
<keyword evidence="4 8" id="KW-1133">Transmembrane helix</keyword>